<dbReference type="GeneID" id="74945342"/>
<dbReference type="EMBL" id="CP007536">
    <property type="protein sequence ID" value="AIC14260.1"/>
    <property type="molecule type" value="Genomic_DNA"/>
</dbReference>
<dbReference type="KEGG" id="nvn:NVIE_000770"/>
<accession>A0A060HFV7</accession>
<evidence type="ECO:0000313" key="2">
    <source>
        <dbReference type="Proteomes" id="UP000027093"/>
    </source>
</evidence>
<dbReference type="RefSeq" id="WP_075053507.1">
    <property type="nucleotide sequence ID" value="NZ_CP007536.1"/>
</dbReference>
<sequence>MTSLIDEFKKIDVSSYPEITKLDCAQDAGLWVLWVYNDMLDQNGYLNSAEISEILASLYDVSFDEREITNAFNRADKKIHRKKIRGKIAYKIMAKGIEDLRRKFANGDLEAYHIEGDKPRTSHQTLKDIISKTKGTMKILDPYYGLKTLDMLEKLDHGTDIKFLTAQLGKNESAQKFSRELANFEKEHANILLGRYPRANELHDRYIITDDTLIILGHGIKDLGGRESFVLVFKGDKGRDLRNALNQKFTDRWQKSSKLQ</sequence>
<name>A0A060HFV7_9ARCH</name>
<protein>
    <submittedName>
        <fullName evidence="1">Uncharacterized protein</fullName>
    </submittedName>
</protein>
<dbReference type="HOGENOM" id="CLU_1067999_0_0_2"/>
<dbReference type="Proteomes" id="UP000027093">
    <property type="component" value="Chromosome"/>
</dbReference>
<keyword evidence="2" id="KW-1185">Reference proteome</keyword>
<dbReference type="STRING" id="926571.NVIE_000770"/>
<dbReference type="AlphaFoldDB" id="A0A060HFV7"/>
<organism evidence="1 2">
    <name type="scientific">Nitrososphaera viennensis EN76</name>
    <dbReference type="NCBI Taxonomy" id="926571"/>
    <lineage>
        <taxon>Archaea</taxon>
        <taxon>Nitrososphaerota</taxon>
        <taxon>Nitrososphaeria</taxon>
        <taxon>Nitrososphaerales</taxon>
        <taxon>Nitrososphaeraceae</taxon>
        <taxon>Nitrososphaera</taxon>
    </lineage>
</organism>
<reference evidence="1 2" key="1">
    <citation type="journal article" date="2014" name="Int. J. Syst. Evol. Microbiol.">
        <title>Nitrososphaera viennensis gen. nov., sp. nov., an aerobic and mesophilic, ammonia-oxidizing archaeon from soil and a member of the archaeal phylum Thaumarchaeota.</title>
        <authorList>
            <person name="Stieglmeier M."/>
            <person name="Klingl A."/>
            <person name="Alves R.J."/>
            <person name="Rittmann S.K."/>
            <person name="Melcher M."/>
            <person name="Leisch N."/>
            <person name="Schleper C."/>
        </authorList>
    </citation>
    <scope>NUCLEOTIDE SEQUENCE [LARGE SCALE GENOMIC DNA]</scope>
    <source>
        <strain evidence="1">EN76</strain>
    </source>
</reference>
<proteinExistence type="predicted"/>
<evidence type="ECO:0000313" key="1">
    <source>
        <dbReference type="EMBL" id="AIC14260.1"/>
    </source>
</evidence>
<gene>
    <name evidence="1" type="ORF">NVIE_000770</name>
</gene>